<dbReference type="GO" id="GO:0003723">
    <property type="term" value="F:RNA binding"/>
    <property type="evidence" value="ECO:0007669"/>
    <property type="project" value="InterPro"/>
</dbReference>
<dbReference type="EMBL" id="PZQS01000004">
    <property type="protein sequence ID" value="PVD31463.1"/>
    <property type="molecule type" value="Genomic_DNA"/>
</dbReference>
<accession>A0A2T7PDH1</accession>
<evidence type="ECO:0000256" key="3">
    <source>
        <dbReference type="ARBA" id="ARBA00010876"/>
    </source>
</evidence>
<comment type="catalytic activity">
    <reaction evidence="2">
        <text>uridine in 5S rRNA = pseudouridine in 5S rRNA</text>
        <dbReference type="Rhea" id="RHEA:47036"/>
        <dbReference type="Rhea" id="RHEA-COMP:11730"/>
        <dbReference type="Rhea" id="RHEA-COMP:11731"/>
        <dbReference type="ChEBI" id="CHEBI:65314"/>
        <dbReference type="ChEBI" id="CHEBI:65315"/>
    </reaction>
</comment>
<feature type="region of interest" description="Disordered" evidence="8">
    <location>
        <begin position="79"/>
        <end position="102"/>
    </location>
</feature>
<comment type="catalytic activity">
    <reaction evidence="5">
        <text>a uridine in tRNA = a pseudouridine in tRNA</text>
        <dbReference type="Rhea" id="RHEA:54572"/>
        <dbReference type="Rhea" id="RHEA-COMP:13339"/>
        <dbReference type="Rhea" id="RHEA-COMP:13934"/>
        <dbReference type="ChEBI" id="CHEBI:65314"/>
        <dbReference type="ChEBI" id="CHEBI:65315"/>
    </reaction>
</comment>
<dbReference type="PANTHER" id="PTHR21600">
    <property type="entry name" value="MITOCHONDRIAL RNA PSEUDOURIDINE SYNTHASE"/>
    <property type="match status" value="1"/>
</dbReference>
<feature type="compositionally biased region" description="Basic and acidic residues" evidence="8">
    <location>
        <begin position="299"/>
        <end position="316"/>
    </location>
</feature>
<dbReference type="CDD" id="cd02869">
    <property type="entry name" value="PseudoU_synth_RluA_like"/>
    <property type="match status" value="1"/>
</dbReference>
<sequence>MQEKNRYSFKYSDTSQSGTPANNTSFQSKHQLDVSEQNDQTITITPYVGAHINLNNNTNRQKTVISNIPTTDLENGLKVQSHASNTDAKDHPASSDPPEDSFVDQVYFSPLLHSDQKEASCASGEPERKSDLSYIDQQFFPGVCSNKNDTMDSVNDAEVQKYSGVFSFHDSAKLTWDKSEDECYAQDSTSAPPPKTGLSQKILGQGSFKNEEKDEEFNFIDAQYATSGGSHNHSLLFDTEVQQHNTINENVQHKPFRRLQGTHTEAVTGRQPIYSQASNQQTAKTKFTVQIPNQKLVTTEERSKTLQRKDQPHEDSQTAYDVAMSIRKDIKHKLTDDDFIAIHKPYGLASHGGPGVRVSVGQLLEPLSRIVDAGRGNFQRLHLVHRLDKETTGIMLLAKSAEVSWQLLGMFRRREVKKIYWTITKGLPQPHEGVIDVPLARQKINDVYKTVIKPEKRVVGEKMKTLRDDDKSSRAVTQYKVLAHRDSMALVECIPQTGFQHQIRAHLAQGMNSPVLGDHKYSHFDRLAPQKLFPEALQKLNLRQAQVRYLPMHLHAKALVLPEWRGDKNVFIKAKVPKYFLKNLATLKIKIPHN</sequence>
<keyword evidence="11" id="KW-1185">Reference proteome</keyword>
<evidence type="ECO:0000256" key="6">
    <source>
        <dbReference type="ARBA" id="ARBA00039953"/>
    </source>
</evidence>
<dbReference type="InterPro" id="IPR050188">
    <property type="entry name" value="RluA_PseudoU_synthase"/>
</dbReference>
<feature type="compositionally biased region" description="Polar residues" evidence="8">
    <location>
        <begin position="11"/>
        <end position="34"/>
    </location>
</feature>
<keyword evidence="4" id="KW-0413">Isomerase</keyword>
<dbReference type="InterPro" id="IPR006145">
    <property type="entry name" value="PsdUridine_synth_RsuA/RluA"/>
</dbReference>
<dbReference type="GO" id="GO:0009982">
    <property type="term" value="F:pseudouridine synthase activity"/>
    <property type="evidence" value="ECO:0007669"/>
    <property type="project" value="InterPro"/>
</dbReference>
<dbReference type="STRING" id="400727.A0A2T7PDH1"/>
<comment type="similarity">
    <text evidence="3">Belongs to the pseudouridine synthase RluA family.</text>
</comment>
<organism evidence="10 11">
    <name type="scientific">Pomacea canaliculata</name>
    <name type="common">Golden apple snail</name>
    <dbReference type="NCBI Taxonomy" id="400727"/>
    <lineage>
        <taxon>Eukaryota</taxon>
        <taxon>Metazoa</taxon>
        <taxon>Spiralia</taxon>
        <taxon>Lophotrochozoa</taxon>
        <taxon>Mollusca</taxon>
        <taxon>Gastropoda</taxon>
        <taxon>Caenogastropoda</taxon>
        <taxon>Architaenioglossa</taxon>
        <taxon>Ampullarioidea</taxon>
        <taxon>Ampullariidae</taxon>
        <taxon>Pomacea</taxon>
    </lineage>
</organism>
<evidence type="ECO:0000256" key="7">
    <source>
        <dbReference type="ARBA" id="ARBA00041563"/>
    </source>
</evidence>
<feature type="region of interest" description="Disordered" evidence="8">
    <location>
        <begin position="1"/>
        <end position="34"/>
    </location>
</feature>
<dbReference type="InterPro" id="IPR006224">
    <property type="entry name" value="PsdUridine_synth_RluA-like_CS"/>
</dbReference>
<dbReference type="GO" id="GO:0001522">
    <property type="term" value="P:pseudouridine synthesis"/>
    <property type="evidence" value="ECO:0007669"/>
    <property type="project" value="InterPro"/>
</dbReference>
<dbReference type="PANTHER" id="PTHR21600:SF83">
    <property type="entry name" value="PSEUDOURIDYLATE SYNTHASE RPUSD4, MITOCHONDRIAL"/>
    <property type="match status" value="1"/>
</dbReference>
<reference evidence="10 11" key="1">
    <citation type="submission" date="2018-04" db="EMBL/GenBank/DDBJ databases">
        <title>The genome of golden apple snail Pomacea canaliculata provides insight into stress tolerance and invasive adaptation.</title>
        <authorList>
            <person name="Liu C."/>
            <person name="Liu B."/>
            <person name="Ren Y."/>
            <person name="Zhang Y."/>
            <person name="Wang H."/>
            <person name="Li S."/>
            <person name="Jiang F."/>
            <person name="Yin L."/>
            <person name="Zhang G."/>
            <person name="Qian W."/>
            <person name="Fan W."/>
        </authorList>
    </citation>
    <scope>NUCLEOTIDE SEQUENCE [LARGE SCALE GENOMIC DNA]</scope>
    <source>
        <strain evidence="10">SZHN2017</strain>
        <tissue evidence="10">Muscle</tissue>
    </source>
</reference>
<evidence type="ECO:0000256" key="1">
    <source>
        <dbReference type="ARBA" id="ARBA00001166"/>
    </source>
</evidence>
<evidence type="ECO:0000256" key="5">
    <source>
        <dbReference type="ARBA" id="ARBA00036943"/>
    </source>
</evidence>
<comment type="caution">
    <text evidence="10">The sequence shown here is derived from an EMBL/GenBank/DDBJ whole genome shotgun (WGS) entry which is preliminary data.</text>
</comment>
<dbReference type="Pfam" id="PF00849">
    <property type="entry name" value="PseudoU_synth_2"/>
    <property type="match status" value="1"/>
</dbReference>
<protein>
    <recommendedName>
        <fullName evidence="6">Pseudouridylate synthase RPUSD4, mitochondrial</fullName>
    </recommendedName>
    <alternativeName>
        <fullName evidence="7">RNA pseudouridylate synthase domain-containing protein 4</fullName>
    </alternativeName>
</protein>
<evidence type="ECO:0000256" key="4">
    <source>
        <dbReference type="ARBA" id="ARBA00023235"/>
    </source>
</evidence>
<gene>
    <name evidence="10" type="ORF">C0Q70_06875</name>
</gene>
<dbReference type="InterPro" id="IPR020103">
    <property type="entry name" value="PsdUridine_synth_cat_dom_sf"/>
</dbReference>
<evidence type="ECO:0000313" key="10">
    <source>
        <dbReference type="EMBL" id="PVD31463.1"/>
    </source>
</evidence>
<name>A0A2T7PDH1_POMCA</name>
<dbReference type="Gene3D" id="3.30.2350.10">
    <property type="entry name" value="Pseudouridine synthase"/>
    <property type="match status" value="1"/>
</dbReference>
<dbReference type="AlphaFoldDB" id="A0A2T7PDH1"/>
<feature type="region of interest" description="Disordered" evidence="8">
    <location>
        <begin position="299"/>
        <end position="318"/>
    </location>
</feature>
<dbReference type="SUPFAM" id="SSF55120">
    <property type="entry name" value="Pseudouridine synthase"/>
    <property type="match status" value="1"/>
</dbReference>
<dbReference type="Proteomes" id="UP000245119">
    <property type="component" value="Linkage Group LG4"/>
</dbReference>
<proteinExistence type="inferred from homology"/>
<comment type="catalytic activity">
    <reaction evidence="1">
        <text>a uridine in mRNA = a pseudouridine in mRNA</text>
        <dbReference type="Rhea" id="RHEA:56644"/>
        <dbReference type="Rhea" id="RHEA-COMP:14658"/>
        <dbReference type="Rhea" id="RHEA-COMP:14659"/>
        <dbReference type="ChEBI" id="CHEBI:65314"/>
        <dbReference type="ChEBI" id="CHEBI:65315"/>
    </reaction>
</comment>
<feature type="domain" description="Pseudouridine synthase RsuA/RluA-like" evidence="9">
    <location>
        <begin position="338"/>
        <end position="509"/>
    </location>
</feature>
<evidence type="ECO:0000313" key="11">
    <source>
        <dbReference type="Proteomes" id="UP000245119"/>
    </source>
</evidence>
<evidence type="ECO:0000259" key="9">
    <source>
        <dbReference type="Pfam" id="PF00849"/>
    </source>
</evidence>
<evidence type="ECO:0000256" key="2">
    <source>
        <dbReference type="ARBA" id="ARBA00001896"/>
    </source>
</evidence>
<dbReference type="PROSITE" id="PS01129">
    <property type="entry name" value="PSI_RLU"/>
    <property type="match status" value="1"/>
</dbReference>
<evidence type="ECO:0000256" key="8">
    <source>
        <dbReference type="SAM" id="MobiDB-lite"/>
    </source>
</evidence>